<accession>A0A1Q2CYZ2</accession>
<dbReference type="AlphaFoldDB" id="A0A1Q2CYZ2"/>
<dbReference type="EMBL" id="CP019607">
    <property type="protein sequence ID" value="AQP51323.1"/>
    <property type="molecule type" value="Genomic_DNA"/>
</dbReference>
<reference evidence="2" key="1">
    <citation type="journal article" date="2008" name="Int. J. Syst. Evol. Microbiol.">
        <title>Tessaracoccus flavescens sp. nov., isolated from marine sediment.</title>
        <authorList>
            <person name="Lee D.W."/>
            <person name="Lee S.D."/>
        </authorList>
    </citation>
    <scope>NUCLEOTIDE SEQUENCE [LARGE SCALE GENOMIC DNA]</scope>
    <source>
        <strain evidence="2">SST-39T</strain>
    </source>
</reference>
<feature type="coiled-coil region" evidence="1">
    <location>
        <begin position="10"/>
        <end position="51"/>
    </location>
</feature>
<evidence type="ECO:0000313" key="2">
    <source>
        <dbReference type="EMBL" id="AQP51323.1"/>
    </source>
</evidence>
<dbReference type="RefSeq" id="WP_077350517.1">
    <property type="nucleotide sequence ID" value="NZ_CP019607.1"/>
</dbReference>
<name>A0A1Q2CYZ2_9ACTN</name>
<dbReference type="STRING" id="399497.BW733_11265"/>
<keyword evidence="3" id="KW-1185">Reference proteome</keyword>
<reference evidence="2" key="2">
    <citation type="submission" date="2017-02" db="EMBL/GenBank/DDBJ databases">
        <authorList>
            <person name="Peterson S.W."/>
        </authorList>
    </citation>
    <scope>NUCLEOTIDE SEQUENCE</scope>
    <source>
        <strain evidence="2">SST-39T</strain>
    </source>
</reference>
<dbReference type="OrthoDB" id="8452205at2"/>
<dbReference type="Proteomes" id="UP000188235">
    <property type="component" value="Chromosome"/>
</dbReference>
<protein>
    <submittedName>
        <fullName evidence="2">Uncharacterized protein</fullName>
    </submittedName>
</protein>
<evidence type="ECO:0000256" key="1">
    <source>
        <dbReference type="SAM" id="Coils"/>
    </source>
</evidence>
<evidence type="ECO:0000313" key="3">
    <source>
        <dbReference type="Proteomes" id="UP000188235"/>
    </source>
</evidence>
<organism evidence="2 3">
    <name type="scientific">Tessaracoccus flavescens</name>
    <dbReference type="NCBI Taxonomy" id="399497"/>
    <lineage>
        <taxon>Bacteria</taxon>
        <taxon>Bacillati</taxon>
        <taxon>Actinomycetota</taxon>
        <taxon>Actinomycetes</taxon>
        <taxon>Propionibacteriales</taxon>
        <taxon>Propionibacteriaceae</taxon>
        <taxon>Tessaracoccus</taxon>
    </lineage>
</organism>
<proteinExistence type="predicted"/>
<keyword evidence="1" id="KW-0175">Coiled coil</keyword>
<gene>
    <name evidence="2" type="ORF">BW733_11265</name>
</gene>
<sequence>MTDEDALSLVQELRRETAQLSRTIRERDERIATLEERLAKGRARLRDAERRVNSGGAFARLFESDEDQLDFEVRTAWALMTTPSEKQTRPLRPWTYGPAFFDTLARVQGIKRDKIIEVIVHVLTGRDAELASRELHQLRTGAGGDDAPVTRRGGETCWRVSLQVGTPSARRLHYWQRNDGSVELSSIRLHDDFRP</sequence>
<dbReference type="KEGG" id="tfa:BW733_11265"/>